<protein>
    <submittedName>
        <fullName evidence="1">Uncharacterized protein</fullName>
    </submittedName>
</protein>
<dbReference type="OrthoDB" id="10253736at2759"/>
<sequence>MLTEYLYTQMLSIYKIIGVTKRFDPKEDVVLILGGSTTSFGQKLCQVLVHKYKTTVVNFDRYDDPNCHCPGLYHFIRCDFTQRKSVNNAFFRAKLLGLSFTVLINNVNELLDGITDEDPLKNCRDIINANLINVMISTKLFITELVGHDKDVYIINVTALSDSDHGKEGRSTYYHLAQAGLVQFHDGMSSELKLKEINHGNYYKPLLAYLPVSKEKKAEKLVNDFIRVLIEGREGIEYLYEGKIRNSTLGQMIRYYKKVYAHCGEW</sequence>
<dbReference type="InterPro" id="IPR036291">
    <property type="entry name" value="NAD(P)-bd_dom_sf"/>
</dbReference>
<reference evidence="1 2" key="1">
    <citation type="submission" date="2017-04" db="EMBL/GenBank/DDBJ databases">
        <authorList>
            <person name="Afonso C.L."/>
            <person name="Miller P.J."/>
            <person name="Scott M.A."/>
            <person name="Spackman E."/>
            <person name="Goraichik I."/>
            <person name="Dimitrov K.M."/>
            <person name="Suarez D.L."/>
            <person name="Swayne D.E."/>
        </authorList>
    </citation>
    <scope>NUCLEOTIDE SEQUENCE [LARGE SCALE GENOMIC DNA]</scope>
</reference>
<dbReference type="SUPFAM" id="SSF51735">
    <property type="entry name" value="NAD(P)-binding Rossmann-fold domains"/>
    <property type="match status" value="1"/>
</dbReference>
<name>A0A1X7QZJ3_9SACH</name>
<dbReference type="Proteomes" id="UP000196158">
    <property type="component" value="Unassembled WGS sequence"/>
</dbReference>
<dbReference type="Gene3D" id="3.40.50.720">
    <property type="entry name" value="NAD(P)-binding Rossmann-like Domain"/>
    <property type="match status" value="1"/>
</dbReference>
<dbReference type="EMBL" id="FXLY01000002">
    <property type="protein sequence ID" value="SMN18808.1"/>
    <property type="molecule type" value="Genomic_DNA"/>
</dbReference>
<accession>A0A1X7QZJ3</accession>
<dbReference type="Pfam" id="PF00106">
    <property type="entry name" value="adh_short"/>
    <property type="match status" value="1"/>
</dbReference>
<evidence type="ECO:0000313" key="2">
    <source>
        <dbReference type="Proteomes" id="UP000196158"/>
    </source>
</evidence>
<gene>
    <name evidence="1" type="ORF">KASA_0Q13519G</name>
</gene>
<organism evidence="1 2">
    <name type="scientific">Maudiozyma saulgeensis</name>
    <dbReference type="NCBI Taxonomy" id="1789683"/>
    <lineage>
        <taxon>Eukaryota</taxon>
        <taxon>Fungi</taxon>
        <taxon>Dikarya</taxon>
        <taxon>Ascomycota</taxon>
        <taxon>Saccharomycotina</taxon>
        <taxon>Saccharomycetes</taxon>
        <taxon>Saccharomycetales</taxon>
        <taxon>Saccharomycetaceae</taxon>
        <taxon>Maudiozyma</taxon>
    </lineage>
</organism>
<proteinExistence type="predicted"/>
<evidence type="ECO:0000313" key="1">
    <source>
        <dbReference type="EMBL" id="SMN18808.1"/>
    </source>
</evidence>
<keyword evidence="2" id="KW-1185">Reference proteome</keyword>
<dbReference type="InterPro" id="IPR002347">
    <property type="entry name" value="SDR_fam"/>
</dbReference>
<dbReference type="AlphaFoldDB" id="A0A1X7QZJ3"/>
<dbReference type="STRING" id="1789683.A0A1X7QZJ3"/>